<gene>
    <name evidence="1" type="ORF">EMA8858_00965</name>
</gene>
<dbReference type="EMBL" id="CAKLPY010000001">
    <property type="protein sequence ID" value="CAH0994853.1"/>
    <property type="molecule type" value="Genomic_DNA"/>
</dbReference>
<protein>
    <submittedName>
        <fullName evidence="1">Uncharacterized protein</fullName>
    </submittedName>
</protein>
<evidence type="ECO:0000313" key="2">
    <source>
        <dbReference type="Proteomes" id="UP000837932"/>
    </source>
</evidence>
<evidence type="ECO:0000313" key="1">
    <source>
        <dbReference type="EMBL" id="CAH0994853.1"/>
    </source>
</evidence>
<name>A0ABN8ESQ3_9BACT</name>
<accession>A0ABN8ESQ3</accession>
<proteinExistence type="predicted"/>
<sequence length="64" mass="7262">MKKVAIVKQDTIKIIEKNDVRAAKPMYNTQVFAAKIKREKIKVSKNEIIPETDGFNTVVVSSKK</sequence>
<organism evidence="1 2">
    <name type="scientific">Emticicia aquatica</name>
    <dbReference type="NCBI Taxonomy" id="1681835"/>
    <lineage>
        <taxon>Bacteria</taxon>
        <taxon>Pseudomonadati</taxon>
        <taxon>Bacteroidota</taxon>
        <taxon>Cytophagia</taxon>
        <taxon>Cytophagales</taxon>
        <taxon>Leadbetterellaceae</taxon>
        <taxon>Emticicia</taxon>
    </lineage>
</organism>
<dbReference type="Proteomes" id="UP000837932">
    <property type="component" value="Unassembled WGS sequence"/>
</dbReference>
<reference evidence="1" key="1">
    <citation type="submission" date="2021-12" db="EMBL/GenBank/DDBJ databases">
        <authorList>
            <person name="Rodrigo-Torres L."/>
            <person name="Arahal R. D."/>
            <person name="Lucena T."/>
        </authorList>
    </citation>
    <scope>NUCLEOTIDE SEQUENCE</scope>
    <source>
        <strain evidence="1">CECT 8858</strain>
    </source>
</reference>
<keyword evidence="2" id="KW-1185">Reference proteome</keyword>
<comment type="caution">
    <text evidence="1">The sequence shown here is derived from an EMBL/GenBank/DDBJ whole genome shotgun (WGS) entry which is preliminary data.</text>
</comment>